<dbReference type="AlphaFoldDB" id="A0A1G1SSY6"/>
<name>A0A1G1SSY6_9BACT</name>
<sequence>MHHFSSPEQPDKFKIQLQGDSILTATARVSIVTEANDTIWSDAFPATALLTDEEPQLTAAAQEAYIMQRIDHFFEAQNFLTEAIEDDARFDRELNGNYQIWQEIKQQHRPGFAYMTGDEQGHTLSYSAKLGKAVVVDSCC</sequence>
<proteinExistence type="predicted"/>
<dbReference type="STRING" id="1908236.BEN48_05750"/>
<protein>
    <submittedName>
        <fullName evidence="1">Uncharacterized protein</fullName>
    </submittedName>
</protein>
<evidence type="ECO:0000313" key="1">
    <source>
        <dbReference type="EMBL" id="OGX81734.1"/>
    </source>
</evidence>
<dbReference type="EMBL" id="MDZC01000112">
    <property type="protein sequence ID" value="OGX81734.1"/>
    <property type="molecule type" value="Genomic_DNA"/>
</dbReference>
<keyword evidence="2" id="KW-1185">Reference proteome</keyword>
<organism evidence="1 2">
    <name type="scientific">Hymenobacter glacialis</name>
    <dbReference type="NCBI Taxonomy" id="1908236"/>
    <lineage>
        <taxon>Bacteria</taxon>
        <taxon>Pseudomonadati</taxon>
        <taxon>Bacteroidota</taxon>
        <taxon>Cytophagia</taxon>
        <taxon>Cytophagales</taxon>
        <taxon>Hymenobacteraceae</taxon>
        <taxon>Hymenobacter</taxon>
    </lineage>
</organism>
<reference evidence="1 2" key="1">
    <citation type="submission" date="2016-08" db="EMBL/GenBank/DDBJ databases">
        <title>Hymenobacter coccineus sp. nov., Hymenobacter lapidarius sp. nov. and Hymenobacter glacialis sp. nov., isolated from Antarctic soil.</title>
        <authorList>
            <person name="Sedlacek I."/>
            <person name="Kralova S."/>
            <person name="Kyrova K."/>
            <person name="Maslanova I."/>
            <person name="Stankova E."/>
            <person name="Vrbovska V."/>
            <person name="Nemec M."/>
            <person name="Bartak M."/>
            <person name="Svec P."/>
            <person name="Busse H.-J."/>
            <person name="Pantucek R."/>
        </authorList>
    </citation>
    <scope>NUCLEOTIDE SEQUENCE [LARGE SCALE GENOMIC DNA]</scope>
    <source>
        <strain evidence="1 2">CCM 8648</strain>
    </source>
</reference>
<comment type="caution">
    <text evidence="1">The sequence shown here is derived from an EMBL/GenBank/DDBJ whole genome shotgun (WGS) entry which is preliminary data.</text>
</comment>
<dbReference type="Proteomes" id="UP000177791">
    <property type="component" value="Unassembled WGS sequence"/>
</dbReference>
<accession>A0A1G1SSY6</accession>
<gene>
    <name evidence="1" type="ORF">BEN48_05750</name>
</gene>
<evidence type="ECO:0000313" key="2">
    <source>
        <dbReference type="Proteomes" id="UP000177791"/>
    </source>
</evidence>